<reference evidence="2" key="2">
    <citation type="submission" date="2014-09" db="EMBL/GenBank/DDBJ databases">
        <title>Criblamydia sequanensis harbors a mega-plasmid encoding arsenite resistance.</title>
        <authorList>
            <person name="Bertelli C."/>
            <person name="Goesmann A."/>
            <person name="Greub G."/>
        </authorList>
    </citation>
    <scope>NUCLEOTIDE SEQUENCE [LARGE SCALE GENOMIC DNA]</scope>
    <source>
        <strain evidence="2">CRIB-18</strain>
    </source>
</reference>
<protein>
    <submittedName>
        <fullName evidence="2">Conserved putative secreted protein</fullName>
    </submittedName>
</protein>
<dbReference type="GO" id="GO:0006508">
    <property type="term" value="P:proteolysis"/>
    <property type="evidence" value="ECO:0007669"/>
    <property type="project" value="InterPro"/>
</dbReference>
<name>A0A090CXQ3_9BACT</name>
<comment type="caution">
    <text evidence="2">The sequence shown here is derived from an EMBL/GenBank/DDBJ whole genome shotgun (WGS) entry which is preliminary data.</text>
</comment>
<dbReference type="eggNOG" id="COG4249">
    <property type="taxonomic scope" value="Bacteria"/>
</dbReference>
<reference evidence="2" key="1">
    <citation type="submission" date="2013-12" db="EMBL/GenBank/DDBJ databases">
        <authorList>
            <person name="Linke B."/>
        </authorList>
    </citation>
    <scope>NUCLEOTIDE SEQUENCE [LARGE SCALE GENOMIC DNA]</scope>
    <source>
        <strain evidence="2">CRIB-18</strain>
    </source>
</reference>
<feature type="domain" description="Peptidase C14 caspase" evidence="1">
    <location>
        <begin position="48"/>
        <end position="260"/>
    </location>
</feature>
<dbReference type="GO" id="GO:0004197">
    <property type="term" value="F:cysteine-type endopeptidase activity"/>
    <property type="evidence" value="ECO:0007669"/>
    <property type="project" value="InterPro"/>
</dbReference>
<gene>
    <name evidence="2" type="ORF">CSEC_0013</name>
</gene>
<dbReference type="Gene3D" id="3.40.50.1460">
    <property type="match status" value="1"/>
</dbReference>
<dbReference type="SUPFAM" id="SSF52129">
    <property type="entry name" value="Caspase-like"/>
    <property type="match status" value="1"/>
</dbReference>
<dbReference type="Proteomes" id="UP000031552">
    <property type="component" value="Unassembled WGS sequence"/>
</dbReference>
<dbReference type="InterPro" id="IPR011600">
    <property type="entry name" value="Pept_C14_caspase"/>
</dbReference>
<dbReference type="InterPro" id="IPR029030">
    <property type="entry name" value="Caspase-like_dom_sf"/>
</dbReference>
<sequence>MLYSKKKLALALSLFVFLFYQSPKLHARVIHAILVCDTKAIHISDSVQKDFSQIQSFLKEIGDKTHLKIDQHYFLAPNITENISDQIEKISSNSDDIVFFFFSGHGYRTPSKGANQWPYLFLTPLQRGLDYQEIIDILKRKKAQLMFSMADCCNNIIPDKLAPLPMEKQIHYKGGKQSWIEQNYRKLFLETKGSIVISSSIPGDYAWGTAIGGGIYTQEFIKIFNEQVKKSEPADWEVILSQSSLRVHMKKLGQTPQYEIKVSSS</sequence>
<proteinExistence type="predicted"/>
<dbReference type="AlphaFoldDB" id="A0A090CXQ3"/>
<organism evidence="2 3">
    <name type="scientific">Candidatus Criblamydia sequanensis CRIB-18</name>
    <dbReference type="NCBI Taxonomy" id="1437425"/>
    <lineage>
        <taxon>Bacteria</taxon>
        <taxon>Pseudomonadati</taxon>
        <taxon>Chlamydiota</taxon>
        <taxon>Chlamydiia</taxon>
        <taxon>Parachlamydiales</taxon>
        <taxon>Candidatus Criblamydiaceae</taxon>
        <taxon>Candidatus Criblamydia</taxon>
    </lineage>
</organism>
<dbReference type="Pfam" id="PF00656">
    <property type="entry name" value="Peptidase_C14"/>
    <property type="match status" value="1"/>
</dbReference>
<keyword evidence="3" id="KW-1185">Reference proteome</keyword>
<dbReference type="STRING" id="1437425.CSEC_0013"/>
<dbReference type="EMBL" id="CCEJ010000001">
    <property type="protein sequence ID" value="CDR32857.1"/>
    <property type="molecule type" value="Genomic_DNA"/>
</dbReference>
<accession>A0A090CXQ3</accession>
<evidence type="ECO:0000259" key="1">
    <source>
        <dbReference type="Pfam" id="PF00656"/>
    </source>
</evidence>
<dbReference type="RefSeq" id="WP_041016389.1">
    <property type="nucleotide sequence ID" value="NZ_CCEJ010000001.1"/>
</dbReference>
<evidence type="ECO:0000313" key="2">
    <source>
        <dbReference type="EMBL" id="CDR32857.1"/>
    </source>
</evidence>
<evidence type="ECO:0000313" key="3">
    <source>
        <dbReference type="Proteomes" id="UP000031552"/>
    </source>
</evidence>